<dbReference type="EMBL" id="JABFHI010000005">
    <property type="protein sequence ID" value="NOG32342.1"/>
    <property type="molecule type" value="Genomic_DNA"/>
</dbReference>
<evidence type="ECO:0000313" key="3">
    <source>
        <dbReference type="Proteomes" id="UP000588806"/>
    </source>
</evidence>
<feature type="region of interest" description="Disordered" evidence="1">
    <location>
        <begin position="1"/>
        <end position="63"/>
    </location>
</feature>
<keyword evidence="3" id="KW-1185">Reference proteome</keyword>
<sequence length="192" mass="21611">MSGQDQASGLRKWANLQRQQQEPQGQVDEEGRVDALSTEQPSAPEPAPESLEPEPKPEPNPEPALKKRLMVVGLPSIANSQVDRVRGRLEQWSALGRHWAGKPENWDIHVVMADDPALHDYARRYSRWALWVNSHADSFVDTFRTLRQLRESGGPQRLLALHEPNLPRAGLLNNLQAAAQAYLDIELLILAR</sequence>
<accession>A0A7Y3TY26</accession>
<reference evidence="2 3" key="1">
    <citation type="submission" date="2020-05" db="EMBL/GenBank/DDBJ databases">
        <authorList>
            <person name="Ruan W."/>
            <person name="Jeon C.O."/>
            <person name="Chun B.H."/>
        </authorList>
    </citation>
    <scope>NUCLEOTIDE SEQUENCE [LARGE SCALE GENOMIC DNA]</scope>
    <source>
        <strain evidence="2 3">TBZ9</strain>
    </source>
</reference>
<comment type="caution">
    <text evidence="2">The sequence shown here is derived from an EMBL/GenBank/DDBJ whole genome shotgun (WGS) entry which is preliminary data.</text>
</comment>
<reference evidence="2 3" key="2">
    <citation type="submission" date="2020-06" db="EMBL/GenBank/DDBJ databases">
        <title>Halomonas songnenensis sp. nov., a moderately halophilic bacterium isolated from saline and alkaline soils.</title>
        <authorList>
            <person name="Jiang J."/>
            <person name="Pan Y."/>
        </authorList>
    </citation>
    <scope>NUCLEOTIDE SEQUENCE [LARGE SCALE GENOMIC DNA]</scope>
    <source>
        <strain evidence="2 3">TBZ9</strain>
    </source>
</reference>
<protein>
    <submittedName>
        <fullName evidence="2">Uncharacterized protein</fullName>
    </submittedName>
</protein>
<name>A0A7Y3TY26_9GAMM</name>
<dbReference type="RefSeq" id="WP_171702820.1">
    <property type="nucleotide sequence ID" value="NZ_JABFHI010000005.1"/>
</dbReference>
<evidence type="ECO:0000256" key="1">
    <source>
        <dbReference type="SAM" id="MobiDB-lite"/>
    </source>
</evidence>
<organism evidence="2 3">
    <name type="scientific">Vreelandella azerica</name>
    <dbReference type="NCBI Taxonomy" id="2732867"/>
    <lineage>
        <taxon>Bacteria</taxon>
        <taxon>Pseudomonadati</taxon>
        <taxon>Pseudomonadota</taxon>
        <taxon>Gammaproteobacteria</taxon>
        <taxon>Oceanospirillales</taxon>
        <taxon>Halomonadaceae</taxon>
        <taxon>Vreelandella</taxon>
    </lineage>
</organism>
<proteinExistence type="predicted"/>
<gene>
    <name evidence="2" type="ORF">HLB35_12320</name>
</gene>
<dbReference type="Proteomes" id="UP000588806">
    <property type="component" value="Unassembled WGS sequence"/>
</dbReference>
<evidence type="ECO:0000313" key="2">
    <source>
        <dbReference type="EMBL" id="NOG32342.1"/>
    </source>
</evidence>
<dbReference type="AlphaFoldDB" id="A0A7Y3TY26"/>